<protein>
    <submittedName>
        <fullName evidence="1">Uncharacterized protein</fullName>
    </submittedName>
</protein>
<gene>
    <name evidence="1" type="ORF">M076_3625</name>
</gene>
<dbReference type="PATRIC" id="fig|1339280.3.peg.3468"/>
<reference evidence="1 2" key="1">
    <citation type="submission" date="2014-02" db="EMBL/GenBank/DDBJ databases">
        <authorList>
            <person name="Sears C."/>
            <person name="Carroll K."/>
            <person name="Sack B.R."/>
            <person name="Qadri F."/>
            <person name="Myers L.L."/>
            <person name="Chung G.-T."/>
            <person name="Escheverria P."/>
            <person name="Fraser C.M."/>
            <person name="Sadzewicz L."/>
            <person name="Shefchek K.A."/>
            <person name="Tallon L."/>
            <person name="Das S.P."/>
            <person name="Daugherty S."/>
            <person name="Mongodin E.F."/>
        </authorList>
    </citation>
    <scope>NUCLEOTIDE SEQUENCE [LARGE SCALE GENOMIC DNA]</scope>
    <source>
        <strain evidence="1 2">2-F-2 #4</strain>
    </source>
</reference>
<evidence type="ECO:0000313" key="2">
    <source>
        <dbReference type="Proteomes" id="UP000022272"/>
    </source>
</evidence>
<dbReference type="EMBL" id="JGDM01000082">
    <property type="protein sequence ID" value="EXZ42947.1"/>
    <property type="molecule type" value="Genomic_DNA"/>
</dbReference>
<organism evidence="1 2">
    <name type="scientific">Bacteroides fragilis str. 2-F-2 #4</name>
    <dbReference type="NCBI Taxonomy" id="1339280"/>
    <lineage>
        <taxon>Bacteria</taxon>
        <taxon>Pseudomonadati</taxon>
        <taxon>Bacteroidota</taxon>
        <taxon>Bacteroidia</taxon>
        <taxon>Bacteroidales</taxon>
        <taxon>Bacteroidaceae</taxon>
        <taxon>Bacteroides</taxon>
    </lineage>
</organism>
<dbReference type="Proteomes" id="UP000022272">
    <property type="component" value="Unassembled WGS sequence"/>
</dbReference>
<name>A0A015ZF12_BACFG</name>
<accession>A0A015ZF12</accession>
<comment type="caution">
    <text evidence="1">The sequence shown here is derived from an EMBL/GenBank/DDBJ whole genome shotgun (WGS) entry which is preliminary data.</text>
</comment>
<sequence>MILLKTILLLFGYDYNVLSDKLYPQQLPQILRQLLRVKISDVFEYP</sequence>
<dbReference type="AlphaFoldDB" id="A0A015ZF12"/>
<evidence type="ECO:0000313" key="1">
    <source>
        <dbReference type="EMBL" id="EXZ42947.1"/>
    </source>
</evidence>
<proteinExistence type="predicted"/>